<organism evidence="1 2">
    <name type="scientific">Lentinula guzmanii</name>
    <dbReference type="NCBI Taxonomy" id="2804957"/>
    <lineage>
        <taxon>Eukaryota</taxon>
        <taxon>Fungi</taxon>
        <taxon>Dikarya</taxon>
        <taxon>Basidiomycota</taxon>
        <taxon>Agaricomycotina</taxon>
        <taxon>Agaricomycetes</taxon>
        <taxon>Agaricomycetidae</taxon>
        <taxon>Agaricales</taxon>
        <taxon>Marasmiineae</taxon>
        <taxon>Omphalotaceae</taxon>
        <taxon>Lentinula</taxon>
    </lineage>
</organism>
<dbReference type="SUPFAM" id="SSF47954">
    <property type="entry name" value="Cyclin-like"/>
    <property type="match status" value="1"/>
</dbReference>
<feature type="non-terminal residue" evidence="1">
    <location>
        <position position="572"/>
    </location>
</feature>
<dbReference type="InterPro" id="IPR036915">
    <property type="entry name" value="Cyclin-like_sf"/>
</dbReference>
<dbReference type="Gene3D" id="1.10.472.10">
    <property type="entry name" value="Cyclin-like"/>
    <property type="match status" value="1"/>
</dbReference>
<accession>A0AA38JQC7</accession>
<protein>
    <submittedName>
        <fullName evidence="1">Uncharacterized protein</fullName>
    </submittedName>
</protein>
<reference evidence="1" key="2">
    <citation type="journal article" date="2023" name="Proc. Natl. Acad. Sci. U.S.A.">
        <title>A global phylogenomic analysis of the shiitake genus Lentinula.</title>
        <authorList>
            <person name="Sierra-Patev S."/>
            <person name="Min B."/>
            <person name="Naranjo-Ortiz M."/>
            <person name="Looney B."/>
            <person name="Konkel Z."/>
            <person name="Slot J.C."/>
            <person name="Sakamoto Y."/>
            <person name="Steenwyk J.L."/>
            <person name="Rokas A."/>
            <person name="Carro J."/>
            <person name="Camarero S."/>
            <person name="Ferreira P."/>
            <person name="Molpeceres G."/>
            <person name="Ruiz-Duenas F.J."/>
            <person name="Serrano A."/>
            <person name="Henrissat B."/>
            <person name="Drula E."/>
            <person name="Hughes K.W."/>
            <person name="Mata J.L."/>
            <person name="Ishikawa N.K."/>
            <person name="Vargas-Isla R."/>
            <person name="Ushijima S."/>
            <person name="Smith C.A."/>
            <person name="Donoghue J."/>
            <person name="Ahrendt S."/>
            <person name="Andreopoulos W."/>
            <person name="He G."/>
            <person name="LaButti K."/>
            <person name="Lipzen A."/>
            <person name="Ng V."/>
            <person name="Riley R."/>
            <person name="Sandor L."/>
            <person name="Barry K."/>
            <person name="Martinez A.T."/>
            <person name="Xiao Y."/>
            <person name="Gibbons J.G."/>
            <person name="Terashima K."/>
            <person name="Grigoriev I.V."/>
            <person name="Hibbett D."/>
        </authorList>
    </citation>
    <scope>NUCLEOTIDE SEQUENCE</scope>
    <source>
        <strain evidence="1">ET3784</strain>
    </source>
</reference>
<proteinExistence type="predicted"/>
<evidence type="ECO:0000313" key="2">
    <source>
        <dbReference type="Proteomes" id="UP001176059"/>
    </source>
</evidence>
<reference evidence="1" key="1">
    <citation type="submission" date="2022-08" db="EMBL/GenBank/DDBJ databases">
        <authorList>
            <consortium name="DOE Joint Genome Institute"/>
            <person name="Min B."/>
            <person name="Sierra-Patev S."/>
            <person name="Naranjo-Ortiz M."/>
            <person name="Looney B."/>
            <person name="Konkel Z."/>
            <person name="Slot J.C."/>
            <person name="Sakamoto Y."/>
            <person name="Steenwyk J.L."/>
            <person name="Rokas A."/>
            <person name="Carro J."/>
            <person name="Camarero S."/>
            <person name="Ferreira P."/>
            <person name="Molpeceres G."/>
            <person name="Ruiz-duenas F.J."/>
            <person name="Serrano A."/>
            <person name="Henrissat B."/>
            <person name="Drula E."/>
            <person name="Hughes K.W."/>
            <person name="Mata J.L."/>
            <person name="Ishikawa N.K."/>
            <person name="Vargas-Isla R."/>
            <person name="Ushijima S."/>
            <person name="Smith C.A."/>
            <person name="Ahrendt S."/>
            <person name="Andreopoulos W."/>
            <person name="He G."/>
            <person name="LaButti K."/>
            <person name="Lipzen A."/>
            <person name="Ng V."/>
            <person name="Riley R."/>
            <person name="Sandor L."/>
            <person name="Barry K."/>
            <person name="Martinez A.T."/>
            <person name="Xiao Y."/>
            <person name="Gibbons J.G."/>
            <person name="Terashima K."/>
            <person name="Hibbett D.S."/>
            <person name="Grigoriev I.V."/>
        </authorList>
    </citation>
    <scope>NUCLEOTIDE SEQUENCE</scope>
    <source>
        <strain evidence="1">ET3784</strain>
    </source>
</reference>
<dbReference type="AlphaFoldDB" id="A0AA38JQC7"/>
<keyword evidence="2" id="KW-1185">Reference proteome</keyword>
<evidence type="ECO:0000313" key="1">
    <source>
        <dbReference type="EMBL" id="KAJ3731528.1"/>
    </source>
</evidence>
<dbReference type="Proteomes" id="UP001176059">
    <property type="component" value="Unassembled WGS sequence"/>
</dbReference>
<sequence length="572" mass="64165">MRKFISSLCAQMSNPNLTARVCLLFDQSMKNELANFRWGGQAKAVSGACLAVALRESNKPDRLKEIALLLGQKYVYLQRTLATLLASLDIKLPSTTPSHHIPNLVSHLYKELKQRPEDSMLNVKLYSQLQDISLQAVAELSGAFLETFAMTSKSKFIQSSSSSCAVSAFVICLEGELRKSLFEITDIFKCFSQICHLSSDTLARPYRVMRQEVLKWMKDLNWEEQYKKRSNGRADSSLRNVCARSLKDALREIDQRWRVKQRTMPGQNQLHFALDVDVNSGEESPDDDVLPETGSGNSPFKFKNKKVDSCILDGATFLLHPFHHLPKGLTAPIRYPHIDWSSVSQVQALSESPLETGPRANSSEPKSKFISKSVAILPVESSANSKEFYKALNYSADQFSTDPEPCDYMNYLLSCNEPILVIRANIHEKATRMSLQTAALGAADAEAIPDEALLTNEEWETLQRTAEEQEQLQEYWNNVPGLMDRMEKNAERAKQTKYEHLSGIEEDERDLANQNGVVKIKKLKLFEGLDIAELELDAVDGEDSFGQSLGLGMDMESIMKLISGNVGSDEES</sequence>
<gene>
    <name evidence="1" type="ORF">DFJ43DRAFT_1079324</name>
</gene>
<comment type="caution">
    <text evidence="1">The sequence shown here is derived from an EMBL/GenBank/DDBJ whole genome shotgun (WGS) entry which is preliminary data.</text>
</comment>
<name>A0AA38JQC7_9AGAR</name>
<dbReference type="CDD" id="cd00043">
    <property type="entry name" value="CYCLIN_SF"/>
    <property type="match status" value="1"/>
</dbReference>
<dbReference type="EMBL" id="JANVFO010000030">
    <property type="protein sequence ID" value="KAJ3731528.1"/>
    <property type="molecule type" value="Genomic_DNA"/>
</dbReference>